<dbReference type="InterPro" id="IPR003961">
    <property type="entry name" value="FN3_dom"/>
</dbReference>
<dbReference type="InterPro" id="IPR013783">
    <property type="entry name" value="Ig-like_fold"/>
</dbReference>
<gene>
    <name evidence="2" type="ORF">FHS68_000313</name>
</gene>
<dbReference type="Gene3D" id="2.60.40.10">
    <property type="entry name" value="Immunoglobulins"/>
    <property type="match status" value="1"/>
</dbReference>
<dbReference type="PROSITE" id="PS51257">
    <property type="entry name" value="PROKAR_LIPOPROTEIN"/>
    <property type="match status" value="1"/>
</dbReference>
<dbReference type="InterPro" id="IPR036116">
    <property type="entry name" value="FN3_sf"/>
</dbReference>
<reference evidence="2 3" key="1">
    <citation type="submission" date="2020-03" db="EMBL/GenBank/DDBJ databases">
        <title>Genomic Encyclopedia of Type Strains, Phase IV (KMG-IV): sequencing the most valuable type-strain genomes for metagenomic binning, comparative biology and taxonomic classification.</title>
        <authorList>
            <person name="Goeker M."/>
        </authorList>
    </citation>
    <scope>NUCLEOTIDE SEQUENCE [LARGE SCALE GENOMIC DNA]</scope>
    <source>
        <strain evidence="2 3">DSM 102865</strain>
    </source>
</reference>
<protein>
    <recommendedName>
        <fullName evidence="4">Fibronectin type-III domain-containing protein</fullName>
    </recommendedName>
</protein>
<accession>A0ABX0UER7</accession>
<sequence length="274" mass="29222">MKKFLTFSASILLSGLLVSCSIFSAVDPLAPAVSQLEVVSVKRTEITVSGTINKPDFKNTRQEKKSGLIREYGLVYGTNQNLTVEVGPVKVLGISGTLPLTIQNETISGLLANTQYYVAAYARNEGGGIALSEIVSVKTTDQPGIFTSKVSVKVAITGASPYDLDEAKVVASGDAQTDVTMETFTISGRGTVLSVSSVGGTVLKNLGVVDFNALTYLNLLNIRDYKTEAISILMNTSTANTVIAFKTKEGRYGKWKIESLVGKDLTVSLIAYDK</sequence>
<dbReference type="RefSeq" id="WP_167266599.1">
    <property type="nucleotide sequence ID" value="NZ_JAASQJ010000001.1"/>
</dbReference>
<feature type="chain" id="PRO_5046246257" description="Fibronectin type-III domain-containing protein" evidence="1">
    <location>
        <begin position="25"/>
        <end position="274"/>
    </location>
</feature>
<comment type="caution">
    <text evidence="2">The sequence shown here is derived from an EMBL/GenBank/DDBJ whole genome shotgun (WGS) entry which is preliminary data.</text>
</comment>
<keyword evidence="1" id="KW-0732">Signal</keyword>
<keyword evidence="3" id="KW-1185">Reference proteome</keyword>
<evidence type="ECO:0000313" key="2">
    <source>
        <dbReference type="EMBL" id="NIJ51157.1"/>
    </source>
</evidence>
<name>A0ABX0UER7_9BACT</name>
<dbReference type="SUPFAM" id="SSF49265">
    <property type="entry name" value="Fibronectin type III"/>
    <property type="match status" value="1"/>
</dbReference>
<evidence type="ECO:0000313" key="3">
    <source>
        <dbReference type="Proteomes" id="UP001179181"/>
    </source>
</evidence>
<organism evidence="2 3">
    <name type="scientific">Dyadobacter arcticus</name>
    <dbReference type="NCBI Taxonomy" id="1078754"/>
    <lineage>
        <taxon>Bacteria</taxon>
        <taxon>Pseudomonadati</taxon>
        <taxon>Bacteroidota</taxon>
        <taxon>Cytophagia</taxon>
        <taxon>Cytophagales</taxon>
        <taxon>Spirosomataceae</taxon>
        <taxon>Dyadobacter</taxon>
    </lineage>
</organism>
<evidence type="ECO:0008006" key="4">
    <source>
        <dbReference type="Google" id="ProtNLM"/>
    </source>
</evidence>
<evidence type="ECO:0000256" key="1">
    <source>
        <dbReference type="SAM" id="SignalP"/>
    </source>
</evidence>
<feature type="signal peptide" evidence="1">
    <location>
        <begin position="1"/>
        <end position="24"/>
    </location>
</feature>
<dbReference type="Proteomes" id="UP001179181">
    <property type="component" value="Unassembled WGS sequence"/>
</dbReference>
<dbReference type="CDD" id="cd00063">
    <property type="entry name" value="FN3"/>
    <property type="match status" value="1"/>
</dbReference>
<proteinExistence type="predicted"/>
<dbReference type="EMBL" id="JAASQJ010000001">
    <property type="protein sequence ID" value="NIJ51157.1"/>
    <property type="molecule type" value="Genomic_DNA"/>
</dbReference>